<evidence type="ECO:0000256" key="7">
    <source>
        <dbReference type="PROSITE-ProRule" id="PRU00703"/>
    </source>
</evidence>
<dbReference type="Gene3D" id="3.30.465.10">
    <property type="match status" value="1"/>
</dbReference>
<evidence type="ECO:0000256" key="10">
    <source>
        <dbReference type="SAM" id="Phobius"/>
    </source>
</evidence>
<keyword evidence="5 7" id="KW-0129">CBS domain</keyword>
<comment type="caution">
    <text evidence="14">The sequence shown here is derived from an EMBL/GenBank/DDBJ whole genome shotgun (WGS) entry which is preliminary data.</text>
</comment>
<dbReference type="SUPFAM" id="SSF56176">
    <property type="entry name" value="FAD-binding/transporter-associated domain-like"/>
    <property type="match status" value="1"/>
</dbReference>
<feature type="transmembrane region" description="Helical" evidence="10">
    <location>
        <begin position="230"/>
        <end position="251"/>
    </location>
</feature>
<dbReference type="GO" id="GO:0016020">
    <property type="term" value="C:membrane"/>
    <property type="evidence" value="ECO:0007669"/>
    <property type="project" value="UniProtKB-SubCell"/>
</dbReference>
<sequence length="587" mass="63104">MPMCHFPALLMLPMVATFAATRVPLLELHACPRAPPMRALALSQRAPQRTPAAGGAVQQHNSRSSGLGAVALRRALRRLPSVLVGALIIPRLALASSAGGVTLSSGPLSQPQLVVRMIIWFFLFSMAALFAGAETAITTLWPWKVKQLAAEGGEDSPFAALEKDITKVLTTVLVGVTFCTIFQTALATDVAVGLFGKAGVGYATVAVTAVTLFFGEILPKSLAVAQAERFANFTLPLINVFSYLLTPLSAFTSFANDRLLSAFGVGSEDANVAVTMPELRMVLSSASQSGAVEVYEQDMIEGVLDLQRSKVDQIMTPRVELVAVAQTASLAELLELTMAKKYSRVPVYNETIDEIVGVVLSRNLLAYANDRLTGSPSGNEVQQRAGVRPLLATSVTKPEMRIMEPVGFVPESMTVMNALKQMRRQRAHMMVVVDEYGGTSGIVQEDTSSIVHDPSDGSYVIDGMADLDMVTERLNLTDQIDEELLNEFATLSGFLCHQAGEIPSEGFNVLVRRKDETAVRFTVLGGDERRILSVKATNLTLVRSEDGERTEIPSPFPPPPLQPVGLDETPLNTALAAEAPEPLVSRS</sequence>
<dbReference type="GO" id="GO:0050660">
    <property type="term" value="F:flavin adenine dinucleotide binding"/>
    <property type="evidence" value="ECO:0007669"/>
    <property type="project" value="InterPro"/>
</dbReference>
<organism evidence="14 15">
    <name type="scientific">Chrysochromulina tobinii</name>
    <dbReference type="NCBI Taxonomy" id="1460289"/>
    <lineage>
        <taxon>Eukaryota</taxon>
        <taxon>Haptista</taxon>
        <taxon>Haptophyta</taxon>
        <taxon>Prymnesiophyceae</taxon>
        <taxon>Prymnesiales</taxon>
        <taxon>Chrysochromulinaceae</taxon>
        <taxon>Chrysochromulina</taxon>
    </lineage>
</organism>
<feature type="transmembrane region" description="Helical" evidence="10">
    <location>
        <begin position="117"/>
        <end position="137"/>
    </location>
</feature>
<evidence type="ECO:0000256" key="8">
    <source>
        <dbReference type="PROSITE-ProRule" id="PRU01193"/>
    </source>
</evidence>
<keyword evidence="3" id="KW-0677">Repeat</keyword>
<keyword evidence="4 8" id="KW-1133">Transmembrane helix</keyword>
<proteinExistence type="predicted"/>
<comment type="subcellular location">
    <subcellularLocation>
        <location evidence="1">Membrane</location>
        <topology evidence="1">Multi-pass membrane protein</topology>
    </subcellularLocation>
</comment>
<keyword evidence="6 8" id="KW-0472">Membrane</keyword>
<reference evidence="15" key="1">
    <citation type="journal article" date="2015" name="PLoS Genet.">
        <title>Genome Sequence and Transcriptome Analyses of Chrysochromulina tobin: Metabolic Tools for Enhanced Algal Fitness in the Prominent Order Prymnesiales (Haptophyceae).</title>
        <authorList>
            <person name="Hovde B.T."/>
            <person name="Deodato C.R."/>
            <person name="Hunsperger H.M."/>
            <person name="Ryken S.A."/>
            <person name="Yost W."/>
            <person name="Jha R.K."/>
            <person name="Patterson J."/>
            <person name="Monnat R.J. Jr."/>
            <person name="Barlow S.B."/>
            <person name="Starkenburg S.R."/>
            <person name="Cattolico R.A."/>
        </authorList>
    </citation>
    <scope>NUCLEOTIDE SEQUENCE</scope>
    <source>
        <strain evidence="15">CCMP291</strain>
    </source>
</reference>
<evidence type="ECO:0000256" key="9">
    <source>
        <dbReference type="SAM" id="MobiDB-lite"/>
    </source>
</evidence>
<evidence type="ECO:0000256" key="1">
    <source>
        <dbReference type="ARBA" id="ARBA00004141"/>
    </source>
</evidence>
<dbReference type="PANTHER" id="PTHR22777:SF17">
    <property type="entry name" value="UPF0053 PROTEIN SLL0260"/>
    <property type="match status" value="1"/>
</dbReference>
<feature type="transmembrane region" description="Helical" evidence="10">
    <location>
        <begin position="82"/>
        <end position="105"/>
    </location>
</feature>
<name>A0A0M0J6N0_9EUKA</name>
<feature type="signal peptide" evidence="11">
    <location>
        <begin position="1"/>
        <end position="19"/>
    </location>
</feature>
<gene>
    <name evidence="14" type="ORF">Ctob_000991</name>
</gene>
<dbReference type="Gene3D" id="3.90.1280.20">
    <property type="match status" value="1"/>
</dbReference>
<evidence type="ECO:0000256" key="4">
    <source>
        <dbReference type="ARBA" id="ARBA00022989"/>
    </source>
</evidence>
<dbReference type="InterPro" id="IPR036318">
    <property type="entry name" value="FAD-bd_PCMH-like_sf"/>
</dbReference>
<dbReference type="InterPro" id="IPR046342">
    <property type="entry name" value="CBS_dom_sf"/>
</dbReference>
<dbReference type="InterPro" id="IPR044751">
    <property type="entry name" value="Ion_transp-like_CBS"/>
</dbReference>
<dbReference type="PROSITE" id="PS51371">
    <property type="entry name" value="CBS"/>
    <property type="match status" value="1"/>
</dbReference>
<evidence type="ECO:0000256" key="6">
    <source>
        <dbReference type="ARBA" id="ARBA00023136"/>
    </source>
</evidence>
<keyword evidence="2 8" id="KW-0812">Transmembrane</keyword>
<dbReference type="Pfam" id="PF01595">
    <property type="entry name" value="CNNM"/>
    <property type="match status" value="1"/>
</dbReference>
<dbReference type="OrthoDB" id="5353557at2759"/>
<dbReference type="Pfam" id="PF00571">
    <property type="entry name" value="CBS"/>
    <property type="match status" value="2"/>
</dbReference>
<evidence type="ECO:0000256" key="2">
    <source>
        <dbReference type="ARBA" id="ARBA00022692"/>
    </source>
</evidence>
<keyword evidence="15" id="KW-1185">Reference proteome</keyword>
<protein>
    <submittedName>
        <fullName evidence="14">Hemolysin-related protein</fullName>
    </submittedName>
</protein>
<dbReference type="PROSITE" id="PS51846">
    <property type="entry name" value="CNNM"/>
    <property type="match status" value="1"/>
</dbReference>
<evidence type="ECO:0000256" key="5">
    <source>
        <dbReference type="ARBA" id="ARBA00023122"/>
    </source>
</evidence>
<feature type="transmembrane region" description="Helical" evidence="10">
    <location>
        <begin position="168"/>
        <end position="187"/>
    </location>
</feature>
<accession>A0A0M0J6N0</accession>
<dbReference type="InterPro" id="IPR005170">
    <property type="entry name" value="Transptr-assoc_dom"/>
</dbReference>
<feature type="chain" id="PRO_5005601585" evidence="11">
    <location>
        <begin position="20"/>
        <end position="587"/>
    </location>
</feature>
<feature type="transmembrane region" description="Helical" evidence="10">
    <location>
        <begin position="199"/>
        <end position="218"/>
    </location>
</feature>
<evidence type="ECO:0000256" key="11">
    <source>
        <dbReference type="SAM" id="SignalP"/>
    </source>
</evidence>
<dbReference type="InterPro" id="IPR000644">
    <property type="entry name" value="CBS_dom"/>
</dbReference>
<keyword evidence="11" id="KW-0732">Signal</keyword>
<feature type="region of interest" description="Disordered" evidence="9">
    <location>
        <begin position="545"/>
        <end position="587"/>
    </location>
</feature>
<evidence type="ECO:0000313" key="14">
    <source>
        <dbReference type="EMBL" id="KOO22110.1"/>
    </source>
</evidence>
<feature type="domain" description="CBS" evidence="12">
    <location>
        <begin position="315"/>
        <end position="377"/>
    </location>
</feature>
<evidence type="ECO:0000313" key="15">
    <source>
        <dbReference type="Proteomes" id="UP000037460"/>
    </source>
</evidence>
<dbReference type="CDD" id="cd04590">
    <property type="entry name" value="CBS_pair_CorC_HlyC_assoc"/>
    <property type="match status" value="1"/>
</dbReference>
<dbReference type="Pfam" id="PF03471">
    <property type="entry name" value="CorC_HlyC"/>
    <property type="match status" value="1"/>
</dbReference>
<dbReference type="InterPro" id="IPR016169">
    <property type="entry name" value="FAD-bd_PCMH_sub2"/>
</dbReference>
<dbReference type="Proteomes" id="UP000037460">
    <property type="component" value="Unassembled WGS sequence"/>
</dbReference>
<evidence type="ECO:0000256" key="3">
    <source>
        <dbReference type="ARBA" id="ARBA00022737"/>
    </source>
</evidence>
<dbReference type="InterPro" id="IPR002550">
    <property type="entry name" value="CNNM"/>
</dbReference>
<evidence type="ECO:0000259" key="12">
    <source>
        <dbReference type="PROSITE" id="PS51371"/>
    </source>
</evidence>
<dbReference type="EMBL" id="JWZX01003310">
    <property type="protein sequence ID" value="KOO22110.1"/>
    <property type="molecule type" value="Genomic_DNA"/>
</dbReference>
<feature type="domain" description="CNNM transmembrane" evidence="13">
    <location>
        <begin position="109"/>
        <end position="296"/>
    </location>
</feature>
<dbReference type="Gene3D" id="3.10.580.10">
    <property type="entry name" value="CBS-domain"/>
    <property type="match status" value="1"/>
</dbReference>
<dbReference type="SMART" id="SM01091">
    <property type="entry name" value="CorC_HlyC"/>
    <property type="match status" value="1"/>
</dbReference>
<dbReference type="PANTHER" id="PTHR22777">
    <property type="entry name" value="HEMOLYSIN-RELATED"/>
    <property type="match status" value="1"/>
</dbReference>
<dbReference type="SUPFAM" id="SSF54631">
    <property type="entry name" value="CBS-domain pair"/>
    <property type="match status" value="1"/>
</dbReference>
<evidence type="ECO:0000259" key="13">
    <source>
        <dbReference type="PROSITE" id="PS51846"/>
    </source>
</evidence>
<dbReference type="AlphaFoldDB" id="A0A0M0J6N0"/>